<organism evidence="1 2">
    <name type="scientific">Cichorium intybus</name>
    <name type="common">Chicory</name>
    <dbReference type="NCBI Taxonomy" id="13427"/>
    <lineage>
        <taxon>Eukaryota</taxon>
        <taxon>Viridiplantae</taxon>
        <taxon>Streptophyta</taxon>
        <taxon>Embryophyta</taxon>
        <taxon>Tracheophyta</taxon>
        <taxon>Spermatophyta</taxon>
        <taxon>Magnoliopsida</taxon>
        <taxon>eudicotyledons</taxon>
        <taxon>Gunneridae</taxon>
        <taxon>Pentapetalae</taxon>
        <taxon>asterids</taxon>
        <taxon>campanulids</taxon>
        <taxon>Asterales</taxon>
        <taxon>Asteraceae</taxon>
        <taxon>Cichorioideae</taxon>
        <taxon>Cichorieae</taxon>
        <taxon>Cichoriinae</taxon>
        <taxon>Cichorium</taxon>
    </lineage>
</organism>
<name>A0ACB9F0N5_CICIN</name>
<proteinExistence type="predicted"/>
<dbReference type="Proteomes" id="UP001055811">
    <property type="component" value="Linkage Group LG03"/>
</dbReference>
<reference evidence="1 2" key="2">
    <citation type="journal article" date="2022" name="Mol. Ecol. Resour.">
        <title>The genomes of chicory, endive, great burdock and yacon provide insights into Asteraceae paleo-polyploidization history and plant inulin production.</title>
        <authorList>
            <person name="Fan W."/>
            <person name="Wang S."/>
            <person name="Wang H."/>
            <person name="Wang A."/>
            <person name="Jiang F."/>
            <person name="Liu H."/>
            <person name="Zhao H."/>
            <person name="Xu D."/>
            <person name="Zhang Y."/>
        </authorList>
    </citation>
    <scope>NUCLEOTIDE SEQUENCE [LARGE SCALE GENOMIC DNA]</scope>
    <source>
        <strain evidence="2">cv. Punajuju</strain>
        <tissue evidence="1">Leaves</tissue>
    </source>
</reference>
<evidence type="ECO:0000313" key="1">
    <source>
        <dbReference type="EMBL" id="KAI3764859.1"/>
    </source>
</evidence>
<reference evidence="2" key="1">
    <citation type="journal article" date="2022" name="Mol. Ecol. Resour.">
        <title>The genomes of chicory, endive, great burdock and yacon provide insights into Asteraceae palaeo-polyploidization history and plant inulin production.</title>
        <authorList>
            <person name="Fan W."/>
            <person name="Wang S."/>
            <person name="Wang H."/>
            <person name="Wang A."/>
            <person name="Jiang F."/>
            <person name="Liu H."/>
            <person name="Zhao H."/>
            <person name="Xu D."/>
            <person name="Zhang Y."/>
        </authorList>
    </citation>
    <scope>NUCLEOTIDE SEQUENCE [LARGE SCALE GENOMIC DNA]</scope>
    <source>
        <strain evidence="2">cv. Punajuju</strain>
    </source>
</reference>
<evidence type="ECO:0000313" key="2">
    <source>
        <dbReference type="Proteomes" id="UP001055811"/>
    </source>
</evidence>
<comment type="caution">
    <text evidence="1">The sequence shown here is derived from an EMBL/GenBank/DDBJ whole genome shotgun (WGS) entry which is preliminary data.</text>
</comment>
<accession>A0ACB9F0N5</accession>
<keyword evidence="2" id="KW-1185">Reference proteome</keyword>
<dbReference type="EMBL" id="CM042011">
    <property type="protein sequence ID" value="KAI3764859.1"/>
    <property type="molecule type" value="Genomic_DNA"/>
</dbReference>
<gene>
    <name evidence="1" type="ORF">L2E82_14876</name>
</gene>
<sequence>MPEFSFFTSPSLVLSSDIHPVVSLDHLLYFLVFTNFNTLGFFNRFLQLIYSNFVKYRFLPVILISGDIQPSAAPPMVVRVLKFETSTLFGQIWRLQPLRPEKKSLWRREMEWLLCVSDYIVELIPSCPTYPDGSKLEVVTSRPRSDLYVNLPTLRKLDNMLLMIYLISFYIL</sequence>
<protein>
    <submittedName>
        <fullName evidence="1">Uncharacterized protein</fullName>
    </submittedName>
</protein>